<dbReference type="AlphaFoldDB" id="A0AAV7PIF2"/>
<dbReference type="PROSITE" id="PS50268">
    <property type="entry name" value="CADHERIN_2"/>
    <property type="match status" value="6"/>
</dbReference>
<comment type="function">
    <text evidence="1">Potential calcium-dependent cell-adhesion protein. May be involved in the establishment and maintenance of specific neuronal connections in the brain.</text>
</comment>
<dbReference type="InterPro" id="IPR050174">
    <property type="entry name" value="Protocadherin/Cadherin-CA"/>
</dbReference>
<dbReference type="CDD" id="cd11304">
    <property type="entry name" value="Cadherin_repeat"/>
    <property type="match status" value="6"/>
</dbReference>
<evidence type="ECO:0000313" key="15">
    <source>
        <dbReference type="EMBL" id="KAJ1128082.1"/>
    </source>
</evidence>
<dbReference type="FunFam" id="2.60.40.60:FF:000001">
    <property type="entry name" value="Protocadherin alpha 2"/>
    <property type="match status" value="1"/>
</dbReference>
<dbReference type="FunFam" id="2.60.40.60:FF:000002">
    <property type="entry name" value="Protocadherin alpha 2"/>
    <property type="match status" value="1"/>
</dbReference>
<evidence type="ECO:0000313" key="16">
    <source>
        <dbReference type="Proteomes" id="UP001066276"/>
    </source>
</evidence>
<keyword evidence="3" id="KW-1003">Cell membrane</keyword>
<evidence type="ECO:0000256" key="2">
    <source>
        <dbReference type="ARBA" id="ARBA00004251"/>
    </source>
</evidence>
<keyword evidence="5" id="KW-0732">Signal</keyword>
<sequence>MGGEHRPCFTGAQTPRGCYSGIETPRRLYRRAQTTPRRCYSEARAPRESNSGAQTPRRSYFGEQASKHCYSGAPLLLLVTLLTVSGAASGQLRYSIPEEMRKGSFVGNVVLDLGMDAKELSEGGTRIETRGRKQYFAISLNKGHLSTNERIDREELCGPVAQCLLHVEIILEKILKVYSVEVQIRDINDNSPTFFADQITLQVSENTAPGARFSLPDAQDADVGNNSLQHYHLSANKHFALDVKIRADGTKHAELVLENSLDREEQDIHQLILTAIDGGDPVRSGTVQIQVTALDANDNAPLFDKSVYKVSVLENMPKGTVVTTIKAVDIDQEPNSEVTYSFNSIMDTVLQTFSLNSKTGEIALRANLDYEEREFYEFEVRGSDGSFSSKCKVFIEVINVNDNDPDIILSSLINQVPENSPLGTVIALLRVADRDAGEHGQVTCFLPPHLPFLLKKSIGTYYSLVTAGALDREQVSQYNITVTATDNGTPPLSKTKTINLQITDENDNPPVFDQISYSIYIMENLFAGTSIFSARATDSDWGENARITYTICDGDIGDVPLSSYISINSESGVIYSLQSFDFEEFREFQIQVKAQDGGSPALKSNATVKFFILDQNDNIPEILYPSIPKDGSSGVEMAPRSSEPGYLVTKVVAVDADSGQNAWLSYQLLRSTDQGLFTVGLHTGEIRTARLIVEKDVMKQFLVVLVKDNGQTPLSSSVTVTIVLADTMPEMLYDISNPSAPTDVESNLTLYLVIAVAVSKFSVDFTELRPESQKRLALFIRDPGEICCHSDLMILQQEWTLRPCLQKDLPGLLMMEKTCDDRTGRPRIWNEEGRSCVLSGTRAAAKRSAR</sequence>
<evidence type="ECO:0000256" key="6">
    <source>
        <dbReference type="ARBA" id="ARBA00022737"/>
    </source>
</evidence>
<dbReference type="InterPro" id="IPR002126">
    <property type="entry name" value="Cadherin-like_dom"/>
</dbReference>
<keyword evidence="16" id="KW-1185">Reference proteome</keyword>
<evidence type="ECO:0000256" key="13">
    <source>
        <dbReference type="SAM" id="MobiDB-lite"/>
    </source>
</evidence>
<evidence type="ECO:0000256" key="8">
    <source>
        <dbReference type="ARBA" id="ARBA00022889"/>
    </source>
</evidence>
<dbReference type="InterPro" id="IPR013164">
    <property type="entry name" value="Cadherin_N"/>
</dbReference>
<accession>A0AAV7PIF2</accession>
<dbReference type="Gene3D" id="2.60.40.60">
    <property type="entry name" value="Cadherins"/>
    <property type="match status" value="6"/>
</dbReference>
<evidence type="ECO:0000256" key="3">
    <source>
        <dbReference type="ARBA" id="ARBA00022475"/>
    </source>
</evidence>
<evidence type="ECO:0000256" key="1">
    <source>
        <dbReference type="ARBA" id="ARBA00003436"/>
    </source>
</evidence>
<keyword evidence="10" id="KW-0472">Membrane</keyword>
<feature type="domain" description="Cadherin" evidence="14">
    <location>
        <begin position="639"/>
        <end position="740"/>
    </location>
</feature>
<dbReference type="FunFam" id="2.60.40.60:FF:000006">
    <property type="entry name" value="Protocadherin alpha 2"/>
    <property type="match status" value="1"/>
</dbReference>
<dbReference type="PROSITE" id="PS00232">
    <property type="entry name" value="CADHERIN_1"/>
    <property type="match status" value="1"/>
</dbReference>
<evidence type="ECO:0000256" key="4">
    <source>
        <dbReference type="ARBA" id="ARBA00022692"/>
    </source>
</evidence>
<dbReference type="InterPro" id="IPR015919">
    <property type="entry name" value="Cadherin-like_sf"/>
</dbReference>
<dbReference type="Pfam" id="PF00028">
    <property type="entry name" value="Cadherin"/>
    <property type="match status" value="5"/>
</dbReference>
<protein>
    <recommendedName>
        <fullName evidence="14">Cadherin domain-containing protein</fullName>
    </recommendedName>
</protein>
<keyword evidence="11" id="KW-0325">Glycoprotein</keyword>
<proteinExistence type="predicted"/>
<dbReference type="GO" id="GO:0007156">
    <property type="term" value="P:homophilic cell adhesion via plasma membrane adhesion molecules"/>
    <property type="evidence" value="ECO:0007669"/>
    <property type="project" value="InterPro"/>
</dbReference>
<dbReference type="Proteomes" id="UP001066276">
    <property type="component" value="Chromosome 7"/>
</dbReference>
<keyword evidence="4" id="KW-0812">Transmembrane</keyword>
<evidence type="ECO:0000256" key="5">
    <source>
        <dbReference type="ARBA" id="ARBA00022729"/>
    </source>
</evidence>
<feature type="domain" description="Cadherin" evidence="14">
    <location>
        <begin position="304"/>
        <end position="407"/>
    </location>
</feature>
<dbReference type="SUPFAM" id="SSF49313">
    <property type="entry name" value="Cadherin-like"/>
    <property type="match status" value="6"/>
</dbReference>
<feature type="compositionally biased region" description="Polar residues" evidence="13">
    <location>
        <begin position="48"/>
        <end position="57"/>
    </location>
</feature>
<dbReference type="PANTHER" id="PTHR24028">
    <property type="entry name" value="CADHERIN-87A"/>
    <property type="match status" value="1"/>
</dbReference>
<dbReference type="PRINTS" id="PR00205">
    <property type="entry name" value="CADHERIN"/>
</dbReference>
<evidence type="ECO:0000256" key="12">
    <source>
        <dbReference type="PROSITE-ProRule" id="PRU00043"/>
    </source>
</evidence>
<organism evidence="15 16">
    <name type="scientific">Pleurodeles waltl</name>
    <name type="common">Iberian ribbed newt</name>
    <dbReference type="NCBI Taxonomy" id="8319"/>
    <lineage>
        <taxon>Eukaryota</taxon>
        <taxon>Metazoa</taxon>
        <taxon>Chordata</taxon>
        <taxon>Craniata</taxon>
        <taxon>Vertebrata</taxon>
        <taxon>Euteleostomi</taxon>
        <taxon>Amphibia</taxon>
        <taxon>Batrachia</taxon>
        <taxon>Caudata</taxon>
        <taxon>Salamandroidea</taxon>
        <taxon>Salamandridae</taxon>
        <taxon>Pleurodelinae</taxon>
        <taxon>Pleurodeles</taxon>
    </lineage>
</organism>
<feature type="domain" description="Cadherin" evidence="14">
    <location>
        <begin position="88"/>
        <end position="194"/>
    </location>
</feature>
<dbReference type="InterPro" id="IPR020894">
    <property type="entry name" value="Cadherin_CS"/>
</dbReference>
<dbReference type="EMBL" id="JANPWB010000011">
    <property type="protein sequence ID" value="KAJ1128082.1"/>
    <property type="molecule type" value="Genomic_DNA"/>
</dbReference>
<dbReference type="Pfam" id="PF08266">
    <property type="entry name" value="Cadherin_2"/>
    <property type="match status" value="1"/>
</dbReference>
<dbReference type="GO" id="GO:0005886">
    <property type="term" value="C:plasma membrane"/>
    <property type="evidence" value="ECO:0007669"/>
    <property type="project" value="UniProtKB-SubCell"/>
</dbReference>
<evidence type="ECO:0000256" key="11">
    <source>
        <dbReference type="ARBA" id="ARBA00023180"/>
    </source>
</evidence>
<comment type="caution">
    <text evidence="15">The sequence shown here is derived from an EMBL/GenBank/DDBJ whole genome shotgun (WGS) entry which is preliminary data.</text>
</comment>
<evidence type="ECO:0000256" key="7">
    <source>
        <dbReference type="ARBA" id="ARBA00022837"/>
    </source>
</evidence>
<dbReference type="SMART" id="SM00112">
    <property type="entry name" value="CA"/>
    <property type="match status" value="6"/>
</dbReference>
<keyword evidence="8" id="KW-0130">Cell adhesion</keyword>
<dbReference type="FunFam" id="2.60.40.60:FF:000004">
    <property type="entry name" value="Protocadherin 1 gamma 2"/>
    <property type="match status" value="1"/>
</dbReference>
<evidence type="ECO:0000256" key="9">
    <source>
        <dbReference type="ARBA" id="ARBA00022989"/>
    </source>
</evidence>
<dbReference type="FunFam" id="2.60.40.60:FF:000129">
    <property type="entry name" value="protocadherin alpha-C2 isoform X1"/>
    <property type="match status" value="1"/>
</dbReference>
<reference evidence="15" key="1">
    <citation type="journal article" date="2022" name="bioRxiv">
        <title>Sequencing and chromosome-scale assembly of the giantPleurodeles waltlgenome.</title>
        <authorList>
            <person name="Brown T."/>
            <person name="Elewa A."/>
            <person name="Iarovenko S."/>
            <person name="Subramanian E."/>
            <person name="Araus A.J."/>
            <person name="Petzold A."/>
            <person name="Susuki M."/>
            <person name="Suzuki K.-i.T."/>
            <person name="Hayashi T."/>
            <person name="Toyoda A."/>
            <person name="Oliveira C."/>
            <person name="Osipova E."/>
            <person name="Leigh N.D."/>
            <person name="Simon A."/>
            <person name="Yun M.H."/>
        </authorList>
    </citation>
    <scope>NUCLEOTIDE SEQUENCE</scope>
    <source>
        <strain evidence="15">20211129_DDA</strain>
        <tissue evidence="15">Liver</tissue>
    </source>
</reference>
<feature type="domain" description="Cadherin" evidence="14">
    <location>
        <begin position="415"/>
        <end position="512"/>
    </location>
</feature>
<keyword evidence="7 12" id="KW-0106">Calcium</keyword>
<gene>
    <name evidence="15" type="ORF">NDU88_006464</name>
</gene>
<evidence type="ECO:0000259" key="14">
    <source>
        <dbReference type="PROSITE" id="PS50268"/>
    </source>
</evidence>
<dbReference type="GO" id="GO:0005509">
    <property type="term" value="F:calcium ion binding"/>
    <property type="evidence" value="ECO:0007669"/>
    <property type="project" value="UniProtKB-UniRule"/>
</dbReference>
<keyword evidence="9" id="KW-1133">Transmembrane helix</keyword>
<feature type="domain" description="Cadherin" evidence="14">
    <location>
        <begin position="513"/>
        <end position="622"/>
    </location>
</feature>
<dbReference type="FunFam" id="2.60.40.60:FF:000018">
    <property type="entry name" value="Protocadherin gamma c3"/>
    <property type="match status" value="1"/>
</dbReference>
<keyword evidence="6" id="KW-0677">Repeat</keyword>
<comment type="subcellular location">
    <subcellularLocation>
        <location evidence="2">Cell membrane</location>
        <topology evidence="2">Single-pass type I membrane protein</topology>
    </subcellularLocation>
</comment>
<name>A0AAV7PIF2_PLEWA</name>
<dbReference type="PANTHER" id="PTHR24028:SF234">
    <property type="entry name" value="PROTOCADHERIN GAMMA-A3"/>
    <property type="match status" value="1"/>
</dbReference>
<evidence type="ECO:0000256" key="10">
    <source>
        <dbReference type="ARBA" id="ARBA00023136"/>
    </source>
</evidence>
<feature type="region of interest" description="Disordered" evidence="13">
    <location>
        <begin position="30"/>
        <end position="57"/>
    </location>
</feature>
<feature type="domain" description="Cadherin" evidence="14">
    <location>
        <begin position="195"/>
        <end position="303"/>
    </location>
</feature>